<protein>
    <submittedName>
        <fullName evidence="2">Glycosyltransferase family 25 protein</fullName>
    </submittedName>
</protein>
<dbReference type="RefSeq" id="WP_192372626.1">
    <property type="nucleotide sequence ID" value="NZ_CAJHIV010000001.1"/>
</dbReference>
<reference evidence="2 3" key="1">
    <citation type="submission" date="2020-09" db="EMBL/GenBank/DDBJ databases">
        <title>Methylomonas albis sp. nov. and Methylomonas fluvii sp. nov.: Two cold-adapted methanotrophs from the River Elbe and an amended description of Methylovulum psychrotolerans strain Eb1.</title>
        <authorList>
            <person name="Bussmann I.K."/>
            <person name="Klings K.-W."/>
            <person name="Warnstedt J."/>
            <person name="Hoppert M."/>
            <person name="Saborowski A."/>
            <person name="Horn F."/>
            <person name="Liebner S."/>
        </authorList>
    </citation>
    <scope>NUCLEOTIDE SEQUENCE [LARGE SCALE GENOMIC DNA]</scope>
    <source>
        <strain evidence="2 3">EbA</strain>
    </source>
</reference>
<dbReference type="Pfam" id="PF01755">
    <property type="entry name" value="Glyco_transf_25"/>
    <property type="match status" value="1"/>
</dbReference>
<dbReference type="InterPro" id="IPR002654">
    <property type="entry name" value="Glyco_trans_25"/>
</dbReference>
<feature type="domain" description="Glycosyl transferase family 25" evidence="1">
    <location>
        <begin position="9"/>
        <end position="113"/>
    </location>
</feature>
<sequence length="242" mass="27932">MMDSLSLDQIFVLNVKKFSQRRMFMEQQLSEVALSAEFIFDWDIEDLTASVLNEYFRDDHHLTAAQQSCALKHVAALQKIADGNGQGFCLVLEDDAVFSKDLQLGLQRALSQSGQFPGDKVIYIGSGGNFFTPKSQRKPDQYLYLGHRGRFADSYLIDASTARWRLDWIKAHKIAAPIDNQFEKIDKQLGIQMIWLEDPVIEQGSKNGLFKSALEADPPTWLKGLFFRWEKLKRKYIYQLWR</sequence>
<dbReference type="EMBL" id="JACXSS010000001">
    <property type="protein sequence ID" value="MBD9354601.1"/>
    <property type="molecule type" value="Genomic_DNA"/>
</dbReference>
<organism evidence="2 3">
    <name type="scientific">Methylomonas albis</name>
    <dbReference type="NCBI Taxonomy" id="1854563"/>
    <lineage>
        <taxon>Bacteria</taxon>
        <taxon>Pseudomonadati</taxon>
        <taxon>Pseudomonadota</taxon>
        <taxon>Gammaproteobacteria</taxon>
        <taxon>Methylococcales</taxon>
        <taxon>Methylococcaceae</taxon>
        <taxon>Methylomonas</taxon>
    </lineage>
</organism>
<accession>A0ABR9CUZ8</accession>
<evidence type="ECO:0000313" key="3">
    <source>
        <dbReference type="Proteomes" id="UP000652176"/>
    </source>
</evidence>
<proteinExistence type="predicted"/>
<evidence type="ECO:0000259" key="1">
    <source>
        <dbReference type="Pfam" id="PF01755"/>
    </source>
</evidence>
<dbReference type="Proteomes" id="UP000652176">
    <property type="component" value="Unassembled WGS sequence"/>
</dbReference>
<keyword evidence="3" id="KW-1185">Reference proteome</keyword>
<name>A0ABR9CUZ8_9GAMM</name>
<evidence type="ECO:0000313" key="2">
    <source>
        <dbReference type="EMBL" id="MBD9354601.1"/>
    </source>
</evidence>
<comment type="caution">
    <text evidence="2">The sequence shown here is derived from an EMBL/GenBank/DDBJ whole genome shotgun (WGS) entry which is preliminary data.</text>
</comment>
<gene>
    <name evidence="2" type="ORF">IE877_01670</name>
</gene>